<reference evidence="1 2" key="1">
    <citation type="submission" date="2024-08" db="EMBL/GenBank/DDBJ databases">
        <authorList>
            <person name="Cucini C."/>
            <person name="Frati F."/>
        </authorList>
    </citation>
    <scope>NUCLEOTIDE SEQUENCE [LARGE SCALE GENOMIC DNA]</scope>
</reference>
<dbReference type="Proteomes" id="UP001642540">
    <property type="component" value="Unassembled WGS sequence"/>
</dbReference>
<sequence length="319" mass="36411">MEPKAKVSALCPTDPGSLIIFPSEESVIYAIFGCIRCKEIPNPEDYFICEKGHLICSLCAILVDPKDWNEVVVSATYTYGGQRKIENSRETCCASGIGKLQKGPCHLLDTLVKSCKWACKDKRKGCDASVLGSDWVDHMKQCRYHCIFYCHYNHCSNKEPTLRKAVKHLIVEHEAEVFDGPVTTLTIPFDVLIQSRSLLALIKWADEYFIFSSFISDNTVFMWMWNMQAFDKNDDMDRVYTIDLENVSQDEKTRKAKNSNMSFVGTCLPYKLTAQDIISDEDYMMIGLSKLTKQYLKSEGVGRKQMRTFTITTTVEKKI</sequence>
<evidence type="ECO:0008006" key="3">
    <source>
        <dbReference type="Google" id="ProtNLM"/>
    </source>
</evidence>
<dbReference type="EMBL" id="CAXLJM020000068">
    <property type="protein sequence ID" value="CAL8124785.1"/>
    <property type="molecule type" value="Genomic_DNA"/>
</dbReference>
<evidence type="ECO:0000313" key="2">
    <source>
        <dbReference type="Proteomes" id="UP001642540"/>
    </source>
</evidence>
<dbReference type="InterPro" id="IPR004162">
    <property type="entry name" value="SINA-like_animal"/>
</dbReference>
<name>A0ABP1RFY1_9HEXA</name>
<proteinExistence type="predicted"/>
<dbReference type="PANTHER" id="PTHR45877">
    <property type="entry name" value="E3 UBIQUITIN-PROTEIN LIGASE SIAH2"/>
    <property type="match status" value="1"/>
</dbReference>
<organism evidence="1 2">
    <name type="scientific">Orchesella dallaii</name>
    <dbReference type="NCBI Taxonomy" id="48710"/>
    <lineage>
        <taxon>Eukaryota</taxon>
        <taxon>Metazoa</taxon>
        <taxon>Ecdysozoa</taxon>
        <taxon>Arthropoda</taxon>
        <taxon>Hexapoda</taxon>
        <taxon>Collembola</taxon>
        <taxon>Entomobryomorpha</taxon>
        <taxon>Entomobryoidea</taxon>
        <taxon>Orchesellidae</taxon>
        <taxon>Orchesellinae</taxon>
        <taxon>Orchesella</taxon>
    </lineage>
</organism>
<protein>
    <recommendedName>
        <fullName evidence="3">E3 ubiquitin-protein ligase</fullName>
    </recommendedName>
</protein>
<evidence type="ECO:0000313" key="1">
    <source>
        <dbReference type="EMBL" id="CAL8124785.1"/>
    </source>
</evidence>
<gene>
    <name evidence="1" type="ORF">ODALV1_LOCUS20765</name>
</gene>
<dbReference type="PANTHER" id="PTHR45877:SF2">
    <property type="entry name" value="E3 UBIQUITIN-PROTEIN LIGASE SINA-RELATED"/>
    <property type="match status" value="1"/>
</dbReference>
<comment type="caution">
    <text evidence="1">The sequence shown here is derived from an EMBL/GenBank/DDBJ whole genome shotgun (WGS) entry which is preliminary data.</text>
</comment>
<keyword evidence="2" id="KW-1185">Reference proteome</keyword>
<accession>A0ABP1RFY1</accession>